<accession>A0A397J1G8</accession>
<name>A0A397J1G8_9GLOM</name>
<sequence length="354" mass="40278">MSNPELSQYASKLLDALSDNKKRDHARRRFRDGYKFSSEQVSIMIPSQKNGKSKDINLVVLDQTPAGLIDKNIREKSIEILRYRYKFSEDQVNILLQAHSKFINTLQENKQCENSHCVAASAKTLNIVTSNRTPQGLEEETIEEIAKRFLRDRLSTRDVKAEALAMALSAPNANAVEATKIPEITEEANKIQKNRRKYVEAFERINYPDHFTLESVKERLDAYDIKTLPDLLALADVMIMLCIRPAELTSLRITDAAISSSQMGDPGKPGTKMLNTFLKNYGLIPRYLRKIGAVYGVVVHEAKNMAHAYTIAGECLRHDSRNHTSPVQNYVVVNYRKIGQSPDQARPFRIYYKD</sequence>
<organism evidence="1 2">
    <name type="scientific">Diversispora epigaea</name>
    <dbReference type="NCBI Taxonomy" id="1348612"/>
    <lineage>
        <taxon>Eukaryota</taxon>
        <taxon>Fungi</taxon>
        <taxon>Fungi incertae sedis</taxon>
        <taxon>Mucoromycota</taxon>
        <taxon>Glomeromycotina</taxon>
        <taxon>Glomeromycetes</taxon>
        <taxon>Diversisporales</taxon>
        <taxon>Diversisporaceae</taxon>
        <taxon>Diversispora</taxon>
    </lineage>
</organism>
<dbReference type="OrthoDB" id="2387633at2759"/>
<evidence type="ECO:0000313" key="1">
    <source>
        <dbReference type="EMBL" id="RHZ82145.1"/>
    </source>
</evidence>
<reference evidence="1 2" key="1">
    <citation type="submission" date="2018-08" db="EMBL/GenBank/DDBJ databases">
        <title>Genome and evolution of the arbuscular mycorrhizal fungus Diversispora epigaea (formerly Glomus versiforme) and its bacterial endosymbionts.</title>
        <authorList>
            <person name="Sun X."/>
            <person name="Fei Z."/>
            <person name="Harrison M."/>
        </authorList>
    </citation>
    <scope>NUCLEOTIDE SEQUENCE [LARGE SCALE GENOMIC DNA]</scope>
    <source>
        <strain evidence="1 2">IT104</strain>
    </source>
</reference>
<comment type="caution">
    <text evidence="1">The sequence shown here is derived from an EMBL/GenBank/DDBJ whole genome shotgun (WGS) entry which is preliminary data.</text>
</comment>
<gene>
    <name evidence="1" type="ORF">Glove_114g101</name>
</gene>
<dbReference type="Proteomes" id="UP000266861">
    <property type="component" value="Unassembled WGS sequence"/>
</dbReference>
<keyword evidence="2" id="KW-1185">Reference proteome</keyword>
<proteinExistence type="predicted"/>
<protein>
    <submittedName>
        <fullName evidence="1">Uncharacterized protein</fullName>
    </submittedName>
</protein>
<evidence type="ECO:0000313" key="2">
    <source>
        <dbReference type="Proteomes" id="UP000266861"/>
    </source>
</evidence>
<dbReference type="AlphaFoldDB" id="A0A397J1G8"/>
<dbReference type="EMBL" id="PQFF01000106">
    <property type="protein sequence ID" value="RHZ82145.1"/>
    <property type="molecule type" value="Genomic_DNA"/>
</dbReference>